<evidence type="ECO:0000313" key="10">
    <source>
        <dbReference type="Proteomes" id="UP001165293"/>
    </source>
</evidence>
<accession>A0ABS8JFW1</accession>
<dbReference type="InterPro" id="IPR049331">
    <property type="entry name" value="Top1B_N_bact"/>
</dbReference>
<protein>
    <recommendedName>
        <fullName evidence="3">DNA topoisomerase</fullName>
        <ecNumber evidence="3">5.6.2.1</ecNumber>
    </recommendedName>
</protein>
<dbReference type="InterPro" id="IPR013500">
    <property type="entry name" value="TopoI_cat_euk"/>
</dbReference>
<dbReference type="SUPFAM" id="SSF56349">
    <property type="entry name" value="DNA breaking-rejoining enzymes"/>
    <property type="match status" value="1"/>
</dbReference>
<dbReference type="EMBL" id="JAJGAK010000001">
    <property type="protein sequence ID" value="MCC8362482.1"/>
    <property type="molecule type" value="Genomic_DNA"/>
</dbReference>
<evidence type="ECO:0000256" key="3">
    <source>
        <dbReference type="ARBA" id="ARBA00012891"/>
    </source>
</evidence>
<evidence type="ECO:0000256" key="5">
    <source>
        <dbReference type="ARBA" id="ARBA00023125"/>
    </source>
</evidence>
<dbReference type="Gene3D" id="3.30.66.10">
    <property type="entry name" value="DNA topoisomerase I domain"/>
    <property type="match status" value="1"/>
</dbReference>
<comment type="similarity">
    <text evidence="2">Belongs to the type IB topoisomerase family.</text>
</comment>
<dbReference type="InterPro" id="IPR011010">
    <property type="entry name" value="DNA_brk_join_enz"/>
</dbReference>
<comment type="caution">
    <text evidence="9">The sequence shown here is derived from an EMBL/GenBank/DDBJ whole genome shotgun (WGS) entry which is preliminary data.</text>
</comment>
<evidence type="ECO:0000259" key="8">
    <source>
        <dbReference type="Pfam" id="PF21338"/>
    </source>
</evidence>
<dbReference type="Proteomes" id="UP001165293">
    <property type="component" value="Unassembled WGS sequence"/>
</dbReference>
<dbReference type="RefSeq" id="WP_230526082.1">
    <property type="nucleotide sequence ID" value="NZ_JAJGAK010000001.1"/>
</dbReference>
<dbReference type="SUPFAM" id="SSF55869">
    <property type="entry name" value="DNA topoisomerase I domain"/>
    <property type="match status" value="1"/>
</dbReference>
<dbReference type="Pfam" id="PF01028">
    <property type="entry name" value="Topoisom_I"/>
    <property type="match status" value="1"/>
</dbReference>
<evidence type="ECO:0000256" key="6">
    <source>
        <dbReference type="ARBA" id="ARBA00023235"/>
    </source>
</evidence>
<keyword evidence="6" id="KW-0413">Isomerase</keyword>
<dbReference type="Gene3D" id="3.90.15.10">
    <property type="entry name" value="Topoisomerase I, Chain A, domain 3"/>
    <property type="match status" value="1"/>
</dbReference>
<sequence length="356" mass="39837">MAIDPNIESARNGGLTYVSDTDPGLRRKRAGRGFSYVNARGRVVRDKATLARIRSIAVPPAWRDVWICANASGHLQATGRDARGRKQYRYHPRWFAVRDTEKFDRIVQFGAALPRLRRAVKRDFALEGLPRAKVAAIVVALMADTLARVGNDEYTRDNKSFGLTTLRNQHVAFLQGGRLRLKFRGKSGQEHDIVLDDARLAKLVRHVQQLPGQSLFQYVDDDGRVQPMDSGTVNDWLREAMGDDFTAKDFRTWGATMAALQVLALHDVPCKADGSPNARAIRAMCNTAVERVARALRNTPAVCRRAYIDPAVFAVFESGRLRQAASSVRGPRQWEQAALRLLRAGHREARKNEKTA</sequence>
<dbReference type="Gene3D" id="1.10.132.120">
    <property type="match status" value="1"/>
</dbReference>
<feature type="domain" description="DNA topoisomerase IB N-terminal" evidence="8">
    <location>
        <begin position="33"/>
        <end position="81"/>
    </location>
</feature>
<name>A0ABS8JFW1_9GAMM</name>
<keyword evidence="4" id="KW-0799">Topoisomerase</keyword>
<feature type="domain" description="DNA topoisomerase I catalytic core eukaryotic-type" evidence="7">
    <location>
        <begin position="97"/>
        <end position="302"/>
    </location>
</feature>
<organism evidence="9 10">
    <name type="scientific">Noviluteimonas lactosilytica</name>
    <dbReference type="NCBI Taxonomy" id="2888523"/>
    <lineage>
        <taxon>Bacteria</taxon>
        <taxon>Pseudomonadati</taxon>
        <taxon>Pseudomonadota</taxon>
        <taxon>Gammaproteobacteria</taxon>
        <taxon>Lysobacterales</taxon>
        <taxon>Lysobacteraceae</taxon>
        <taxon>Noviluteimonas</taxon>
    </lineage>
</organism>
<keyword evidence="5" id="KW-0238">DNA-binding</keyword>
<dbReference type="InterPro" id="IPR014711">
    <property type="entry name" value="TopoI_cat_a-hlx-sub_euk"/>
</dbReference>
<dbReference type="InterPro" id="IPR035447">
    <property type="entry name" value="DNA_topo_I_N_sf"/>
</dbReference>
<dbReference type="EC" id="5.6.2.1" evidence="3"/>
<evidence type="ECO:0000256" key="4">
    <source>
        <dbReference type="ARBA" id="ARBA00023029"/>
    </source>
</evidence>
<dbReference type="Pfam" id="PF21338">
    <property type="entry name" value="Top1B_N_bact"/>
    <property type="match status" value="1"/>
</dbReference>
<proteinExistence type="inferred from homology"/>
<reference evidence="9" key="1">
    <citation type="submission" date="2021-10" db="EMBL/GenBank/DDBJ databases">
        <authorList>
            <person name="Lyu M."/>
            <person name="Wang X."/>
            <person name="Meng X."/>
            <person name="Xu K."/>
        </authorList>
    </citation>
    <scope>NUCLEOTIDE SEQUENCE</scope>
    <source>
        <strain evidence="9">A6</strain>
    </source>
</reference>
<comment type="catalytic activity">
    <reaction evidence="1">
        <text>ATP-independent breakage of single-stranded DNA, followed by passage and rejoining.</text>
        <dbReference type="EC" id="5.6.2.1"/>
    </reaction>
</comment>
<keyword evidence="10" id="KW-1185">Reference proteome</keyword>
<evidence type="ECO:0000256" key="2">
    <source>
        <dbReference type="ARBA" id="ARBA00006645"/>
    </source>
</evidence>
<evidence type="ECO:0000313" key="9">
    <source>
        <dbReference type="EMBL" id="MCC8362482.1"/>
    </source>
</evidence>
<gene>
    <name evidence="9" type="ORF">LK996_05270</name>
</gene>
<dbReference type="PRINTS" id="PR00416">
    <property type="entry name" value="EUTPISMRASEI"/>
</dbReference>
<dbReference type="PROSITE" id="PS52038">
    <property type="entry name" value="TOPO_IB_2"/>
    <property type="match status" value="1"/>
</dbReference>
<evidence type="ECO:0000256" key="1">
    <source>
        <dbReference type="ARBA" id="ARBA00000213"/>
    </source>
</evidence>
<evidence type="ECO:0000259" key="7">
    <source>
        <dbReference type="Pfam" id="PF01028"/>
    </source>
</evidence>
<dbReference type="InterPro" id="IPR001631">
    <property type="entry name" value="TopoI"/>
</dbReference>